<gene>
    <name evidence="3" type="ORF">CKO28_11980</name>
</gene>
<proteinExistence type="predicted"/>
<dbReference type="InterPro" id="IPR006869">
    <property type="entry name" value="DUF547"/>
</dbReference>
<dbReference type="EMBL" id="NRRL01000029">
    <property type="protein sequence ID" value="MBK1668748.1"/>
    <property type="molecule type" value="Genomic_DNA"/>
</dbReference>
<sequence length="281" mass="30934">MLQTIKRLALATLLAGGTALPVQAAPAADLWPRWQAHDAASTATIDHTAWAAFLDAYLVVRPDGANLMRYGEVGADGRRKLDAYLDRLAGVEISRYSRPVQFAYWVNLYNALTVDVVLAHYPVESIRDIDISPGWFANGPWGAEVITVEGAALTLNDIEHRILRPIWQDPRIHYAVNCASIGCPDLRAEPYTADRLDRQLDAAARAYVNDPRGAEVADGALTVSKIYIWYQEDFGGSDAGVIRHLRQYADAELEAQLDGISRIADSRYDWSLNDAPARGGS</sequence>
<dbReference type="Proteomes" id="UP001296873">
    <property type="component" value="Unassembled WGS sequence"/>
</dbReference>
<name>A0ABS1DGV0_9PROT</name>
<dbReference type="RefSeq" id="WP_200341066.1">
    <property type="nucleotide sequence ID" value="NZ_NRRL01000029.1"/>
</dbReference>
<organism evidence="3 4">
    <name type="scientific">Rhodovibrio sodomensis</name>
    <dbReference type="NCBI Taxonomy" id="1088"/>
    <lineage>
        <taxon>Bacteria</taxon>
        <taxon>Pseudomonadati</taxon>
        <taxon>Pseudomonadota</taxon>
        <taxon>Alphaproteobacteria</taxon>
        <taxon>Rhodospirillales</taxon>
        <taxon>Rhodovibrionaceae</taxon>
        <taxon>Rhodovibrio</taxon>
    </lineage>
</organism>
<accession>A0ABS1DGV0</accession>
<dbReference type="Pfam" id="PF04784">
    <property type="entry name" value="DUF547"/>
    <property type="match status" value="1"/>
</dbReference>
<protein>
    <submittedName>
        <fullName evidence="3">DUF547 domain-containing protein</fullName>
    </submittedName>
</protein>
<evidence type="ECO:0000259" key="2">
    <source>
        <dbReference type="Pfam" id="PF04784"/>
    </source>
</evidence>
<feature type="chain" id="PRO_5045912556" evidence="1">
    <location>
        <begin position="25"/>
        <end position="281"/>
    </location>
</feature>
<dbReference type="PANTHER" id="PTHR46361">
    <property type="entry name" value="ELECTRON CARRIER/ PROTEIN DISULFIDE OXIDOREDUCTASE"/>
    <property type="match status" value="1"/>
</dbReference>
<feature type="domain" description="DUF547" evidence="2">
    <location>
        <begin position="94"/>
        <end position="208"/>
    </location>
</feature>
<dbReference type="PANTHER" id="PTHR46361:SF3">
    <property type="entry name" value="ELECTRON CARRIER_ PROTEIN DISULFIDE OXIDOREDUCTASE"/>
    <property type="match status" value="1"/>
</dbReference>
<evidence type="ECO:0000256" key="1">
    <source>
        <dbReference type="SAM" id="SignalP"/>
    </source>
</evidence>
<keyword evidence="4" id="KW-1185">Reference proteome</keyword>
<evidence type="ECO:0000313" key="4">
    <source>
        <dbReference type="Proteomes" id="UP001296873"/>
    </source>
</evidence>
<reference evidence="3 4" key="1">
    <citation type="journal article" date="2020" name="Microorganisms">
        <title>Osmotic Adaptation and Compatible Solute Biosynthesis of Phototrophic Bacteria as Revealed from Genome Analyses.</title>
        <authorList>
            <person name="Imhoff J.F."/>
            <person name="Rahn T."/>
            <person name="Kunzel S."/>
            <person name="Keller A."/>
            <person name="Neulinger S.C."/>
        </authorList>
    </citation>
    <scope>NUCLEOTIDE SEQUENCE [LARGE SCALE GENOMIC DNA]</scope>
    <source>
        <strain evidence="3 4">DSM 9895</strain>
    </source>
</reference>
<feature type="signal peptide" evidence="1">
    <location>
        <begin position="1"/>
        <end position="24"/>
    </location>
</feature>
<evidence type="ECO:0000313" key="3">
    <source>
        <dbReference type="EMBL" id="MBK1668748.1"/>
    </source>
</evidence>
<comment type="caution">
    <text evidence="3">The sequence shown here is derived from an EMBL/GenBank/DDBJ whole genome shotgun (WGS) entry which is preliminary data.</text>
</comment>
<keyword evidence="1" id="KW-0732">Signal</keyword>